<gene>
    <name evidence="2" type="ORF">SPRI_5288</name>
</gene>
<keyword evidence="1" id="KW-1133">Transmembrane helix</keyword>
<accession>A0A0M5IUG1</accession>
<evidence type="ECO:0000313" key="2">
    <source>
        <dbReference type="EMBL" id="ALC23594.1"/>
    </source>
</evidence>
<proteinExistence type="predicted"/>
<organism evidence="2">
    <name type="scientific">Streptomyces pristinaespiralis</name>
    <dbReference type="NCBI Taxonomy" id="38300"/>
    <lineage>
        <taxon>Bacteria</taxon>
        <taxon>Bacillati</taxon>
        <taxon>Actinomycetota</taxon>
        <taxon>Actinomycetes</taxon>
        <taxon>Kitasatosporales</taxon>
        <taxon>Streptomycetaceae</taxon>
        <taxon>Streptomyces</taxon>
    </lineage>
</organism>
<feature type="transmembrane region" description="Helical" evidence="1">
    <location>
        <begin position="136"/>
        <end position="155"/>
    </location>
</feature>
<keyword evidence="1" id="KW-0472">Membrane</keyword>
<feature type="transmembrane region" description="Helical" evidence="1">
    <location>
        <begin position="46"/>
        <end position="63"/>
    </location>
</feature>
<dbReference type="STRING" id="38300.SPRI_5288"/>
<dbReference type="PATRIC" id="fig|38300.4.peg.5546"/>
<evidence type="ECO:0000313" key="3">
    <source>
        <dbReference type="Proteomes" id="UP000060513"/>
    </source>
</evidence>
<sequence length="201" mass="20543">MVAAWRTMTDTRSPMRALRAALFAAVGVILAAMGHSSLSAHDIPPSALLAALVVTAAAGWFAAGRRRGPGAIGAGLLAVQGALHLIFSDAGQPAGHHPGHRAEAATGLADGAGMLAVHLLAAAGCALWLAHGEAAFFRLAGAAFAFAFTPLRLLLGAVRLPEPPRPVVRPVVRARHRSVVLAHTVVRRGPPPPAIPRATAP</sequence>
<reference evidence="2 3" key="1">
    <citation type="submission" date="2015-08" db="EMBL/GenBank/DDBJ databases">
        <title>Genome sequence of the pristinamycin over-producing bacterium Streptomyces pristinaespiralis HCCB10218.</title>
        <authorList>
            <person name="Tian J."/>
            <person name="Yang J."/>
            <person name="Li L."/>
            <person name="Ruan L."/>
            <person name="Wei W."/>
            <person name="Zheng G."/>
            <person name="Wei Z."/>
            <person name="Yang S."/>
            <person name="Ge M."/>
            <person name="Jiang W."/>
            <person name="Lu Y."/>
        </authorList>
    </citation>
    <scope>NUCLEOTIDE SEQUENCE [LARGE SCALE GENOMIC DNA]</scope>
    <source>
        <strain evidence="2 3">HCCB 10218</strain>
    </source>
</reference>
<name>A0A0M5IUG1_STRPR</name>
<dbReference type="EMBL" id="CP011340">
    <property type="protein sequence ID" value="ALC23594.1"/>
    <property type="molecule type" value="Genomic_DNA"/>
</dbReference>
<protein>
    <submittedName>
        <fullName evidence="2">Integral-membrane protein</fullName>
    </submittedName>
</protein>
<evidence type="ECO:0000256" key="1">
    <source>
        <dbReference type="SAM" id="Phobius"/>
    </source>
</evidence>
<dbReference type="KEGG" id="spri:SPRI_5288"/>
<keyword evidence="1" id="KW-0812">Transmembrane</keyword>
<feature type="transmembrane region" description="Helical" evidence="1">
    <location>
        <begin position="107"/>
        <end position="129"/>
    </location>
</feature>
<dbReference type="Proteomes" id="UP000060513">
    <property type="component" value="Chromosome"/>
</dbReference>
<feature type="transmembrane region" description="Helical" evidence="1">
    <location>
        <begin position="70"/>
        <end position="87"/>
    </location>
</feature>
<dbReference type="AlphaFoldDB" id="A0A0M5IUG1"/>